<evidence type="ECO:0000256" key="3">
    <source>
        <dbReference type="ARBA" id="ARBA00022729"/>
    </source>
</evidence>
<evidence type="ECO:0000256" key="2">
    <source>
        <dbReference type="ARBA" id="ARBA00022487"/>
    </source>
</evidence>
<accession>A0ABR3X956</accession>
<evidence type="ECO:0000256" key="7">
    <source>
        <dbReference type="ARBA" id="ARBA00026105"/>
    </source>
</evidence>
<evidence type="ECO:0000313" key="11">
    <source>
        <dbReference type="Proteomes" id="UP001586593"/>
    </source>
</evidence>
<evidence type="ECO:0000256" key="1">
    <source>
        <dbReference type="ARBA" id="ARBA00010092"/>
    </source>
</evidence>
<dbReference type="EMBL" id="JAZHXJ010000136">
    <property type="protein sequence ID" value="KAL1872468.1"/>
    <property type="molecule type" value="Genomic_DNA"/>
</dbReference>
<organism evidence="10 11">
    <name type="scientific">Phialemonium thermophilum</name>
    <dbReference type="NCBI Taxonomy" id="223376"/>
    <lineage>
        <taxon>Eukaryota</taxon>
        <taxon>Fungi</taxon>
        <taxon>Dikarya</taxon>
        <taxon>Ascomycota</taxon>
        <taxon>Pezizomycotina</taxon>
        <taxon>Sordariomycetes</taxon>
        <taxon>Sordariomycetidae</taxon>
        <taxon>Cephalothecales</taxon>
        <taxon>Cephalothecaceae</taxon>
        <taxon>Phialemonium</taxon>
    </lineage>
</organism>
<gene>
    <name evidence="10" type="ORF">VTK73DRAFT_1465</name>
</gene>
<reference evidence="10 11" key="1">
    <citation type="journal article" date="2024" name="Commun. Biol.">
        <title>Comparative genomic analysis of thermophilic fungi reveals convergent evolutionary adaptations and gene losses.</title>
        <authorList>
            <person name="Steindorff A.S."/>
            <person name="Aguilar-Pontes M.V."/>
            <person name="Robinson A.J."/>
            <person name="Andreopoulos B."/>
            <person name="LaButti K."/>
            <person name="Kuo A."/>
            <person name="Mondo S."/>
            <person name="Riley R."/>
            <person name="Otillar R."/>
            <person name="Haridas S."/>
            <person name="Lipzen A."/>
            <person name="Grimwood J."/>
            <person name="Schmutz J."/>
            <person name="Clum A."/>
            <person name="Reid I.D."/>
            <person name="Moisan M.C."/>
            <person name="Butler G."/>
            <person name="Nguyen T.T.M."/>
            <person name="Dewar K."/>
            <person name="Conant G."/>
            <person name="Drula E."/>
            <person name="Henrissat B."/>
            <person name="Hansel C."/>
            <person name="Singer S."/>
            <person name="Hutchinson M.I."/>
            <person name="de Vries R.P."/>
            <person name="Natvig D.O."/>
            <person name="Powell A.J."/>
            <person name="Tsang A."/>
            <person name="Grigoriev I.V."/>
        </authorList>
    </citation>
    <scope>NUCLEOTIDE SEQUENCE [LARGE SCALE GENOMIC DNA]</scope>
    <source>
        <strain evidence="10 11">ATCC 24622</strain>
    </source>
</reference>
<dbReference type="Gene3D" id="3.40.50.1820">
    <property type="entry name" value="alpha/beta hydrolase"/>
    <property type="match status" value="1"/>
</dbReference>
<dbReference type="EC" id="3.1.1.117" evidence="7"/>
<dbReference type="Proteomes" id="UP001586593">
    <property type="component" value="Unassembled WGS sequence"/>
</dbReference>
<dbReference type="InterPro" id="IPR054579">
    <property type="entry name" value="GCE-like_dom"/>
</dbReference>
<protein>
    <recommendedName>
        <fullName evidence="7">(4-O-methyl)-D-glucuronate--lignin esterase</fullName>
        <ecNumber evidence="7">3.1.1.117</ecNumber>
    </recommendedName>
</protein>
<feature type="domain" description="4-O-methyl-glucuronoyl methylesterase-like" evidence="9">
    <location>
        <begin position="99"/>
        <end position="331"/>
    </location>
</feature>
<keyword evidence="5" id="KW-0439">Lignin degradation</keyword>
<evidence type="ECO:0000259" key="9">
    <source>
        <dbReference type="Pfam" id="PF22244"/>
    </source>
</evidence>
<evidence type="ECO:0000256" key="4">
    <source>
        <dbReference type="ARBA" id="ARBA00022801"/>
    </source>
</evidence>
<proteinExistence type="inferred from homology"/>
<keyword evidence="2" id="KW-0719">Serine esterase</keyword>
<dbReference type="SUPFAM" id="SSF53474">
    <property type="entry name" value="alpha/beta-Hydrolases"/>
    <property type="match status" value="1"/>
</dbReference>
<feature type="signal peptide" evidence="8">
    <location>
        <begin position="1"/>
        <end position="16"/>
    </location>
</feature>
<evidence type="ECO:0000256" key="8">
    <source>
        <dbReference type="SAM" id="SignalP"/>
    </source>
</evidence>
<feature type="chain" id="PRO_5045871022" description="(4-O-methyl)-D-glucuronate--lignin esterase" evidence="8">
    <location>
        <begin position="17"/>
        <end position="400"/>
    </location>
</feature>
<evidence type="ECO:0000256" key="6">
    <source>
        <dbReference type="ARBA" id="ARBA00024511"/>
    </source>
</evidence>
<keyword evidence="11" id="KW-1185">Reference proteome</keyword>
<comment type="caution">
    <text evidence="10">The sequence shown here is derived from an EMBL/GenBank/DDBJ whole genome shotgun (WGS) entry which is preliminary data.</text>
</comment>
<sequence length="400" mass="41927">MRGVTSALWLAVPVLALPAADLFERQSTCAAAATYDAVNEKGLPDPWKFANGKAVATKEDWACRQEEMSKIMQQYELGDYPPPPDSLTASISGNTMTLNIKVGSNSKTVTVGLNKPTGGGATGGPAIIGVGGISIPVPAGVGRINFGNDACAAQQNPNSHGTGWFFDLFGRSHSAGATTAWAWCVGRIIDGLEQLGPEQTGIDPKRLGVTGCSRNGKGAFMVGALEKRIALTIPQESGSGGAACWRVSDSEKSKGKNIQTAGQIVGENAWFSPRFNSYTSKTNTMPEDHHFLAALVAPRGLFVIENDIDWLGPVSTTVCMKAGRQIYKALGVGPNMGFSLVGGHSHCQFPSATTANLNSYIDAFLGAGGKTNDVETSKATVSMDEWTQGWSAAPALNLSA</sequence>
<comment type="catalytic activity">
    <reaction evidence="6">
        <text>a 4-O-methyl-alpha-D-glucuronosyl ester derivative + H2O = 4-O-methyl-alpha-D-glucuronate derivative + an alcohol + H(+)</text>
        <dbReference type="Rhea" id="RHEA:67452"/>
        <dbReference type="ChEBI" id="CHEBI:15377"/>
        <dbReference type="ChEBI" id="CHEBI:15378"/>
        <dbReference type="ChEBI" id="CHEBI:30879"/>
        <dbReference type="ChEBI" id="CHEBI:171667"/>
        <dbReference type="ChEBI" id="CHEBI:171668"/>
        <dbReference type="EC" id="3.1.1.117"/>
    </reaction>
    <physiologicalReaction direction="left-to-right" evidence="6">
        <dbReference type="Rhea" id="RHEA:67453"/>
    </physiologicalReaction>
</comment>
<dbReference type="InterPro" id="IPR029058">
    <property type="entry name" value="AB_hydrolase_fold"/>
</dbReference>
<dbReference type="Pfam" id="PF22244">
    <property type="entry name" value="GCE_fung"/>
    <property type="match status" value="1"/>
</dbReference>
<evidence type="ECO:0000313" key="10">
    <source>
        <dbReference type="EMBL" id="KAL1872468.1"/>
    </source>
</evidence>
<keyword evidence="3 8" id="KW-0732">Signal</keyword>
<name>A0ABR3X956_9PEZI</name>
<comment type="similarity">
    <text evidence="1">Belongs to the carbohydrate esterase 15 (CE15) family.</text>
</comment>
<evidence type="ECO:0000256" key="5">
    <source>
        <dbReference type="ARBA" id="ARBA00023185"/>
    </source>
</evidence>
<keyword evidence="4" id="KW-0378">Hydrolase</keyword>